<dbReference type="STRING" id="301967.A6E15_03745"/>
<accession>A0A1S8AUT0</accession>
<sequence length="59" mass="6410">MVSRITIHCDCGTDVRLATTDDPATCPDCGTAFATTVFELTNYHHAPNTRHGTVTYRGP</sequence>
<proteinExistence type="predicted"/>
<protein>
    <submittedName>
        <fullName evidence="1">Uncharacterized protein</fullName>
    </submittedName>
</protein>
<gene>
    <name evidence="1" type="ORF">A6E15_03745</name>
</gene>
<dbReference type="EMBL" id="LWLN01000001">
    <property type="protein sequence ID" value="OLZ40144.1"/>
    <property type="molecule type" value="Genomic_DNA"/>
</dbReference>
<keyword evidence="2" id="KW-1185">Reference proteome</keyword>
<name>A0A1S8AUT0_9EURY</name>
<comment type="caution">
    <text evidence="1">The sequence shown here is derived from an EMBL/GenBank/DDBJ whole genome shotgun (WGS) entry which is preliminary data.</text>
</comment>
<reference evidence="2" key="1">
    <citation type="submission" date="2016-04" db="EMBL/GenBank/DDBJ databases">
        <authorList>
            <person name="Chen S.-C."/>
            <person name="Lai M.-C."/>
        </authorList>
    </citation>
    <scope>NUCLEOTIDE SEQUENCE [LARGE SCALE GENOMIC DNA]</scope>
    <source>
        <strain evidence="2">AB14</strain>
    </source>
</reference>
<dbReference type="AlphaFoldDB" id="A0A1S8AUT0"/>
<dbReference type="Proteomes" id="UP000189370">
    <property type="component" value="Unassembled WGS sequence"/>
</dbReference>
<evidence type="ECO:0000313" key="1">
    <source>
        <dbReference type="EMBL" id="OLZ40144.1"/>
    </source>
</evidence>
<evidence type="ECO:0000313" key="2">
    <source>
        <dbReference type="Proteomes" id="UP000189370"/>
    </source>
</evidence>
<organism evidence="1 2">
    <name type="scientific">Natrinema saccharevitans</name>
    <dbReference type="NCBI Taxonomy" id="301967"/>
    <lineage>
        <taxon>Archaea</taxon>
        <taxon>Methanobacteriati</taxon>
        <taxon>Methanobacteriota</taxon>
        <taxon>Stenosarchaea group</taxon>
        <taxon>Halobacteria</taxon>
        <taxon>Halobacteriales</taxon>
        <taxon>Natrialbaceae</taxon>
        <taxon>Natrinema</taxon>
    </lineage>
</organism>